<dbReference type="PROSITE" id="PS51462">
    <property type="entry name" value="NUDIX"/>
    <property type="match status" value="1"/>
</dbReference>
<comment type="caution">
    <text evidence="9">The sequence shown here is derived from an EMBL/GenBank/DDBJ whole genome shotgun (WGS) entry which is preliminary data.</text>
</comment>
<dbReference type="SUPFAM" id="SSF55811">
    <property type="entry name" value="Nudix"/>
    <property type="match status" value="1"/>
</dbReference>
<evidence type="ECO:0000313" key="10">
    <source>
        <dbReference type="Proteomes" id="UP000197446"/>
    </source>
</evidence>
<dbReference type="Proteomes" id="UP000197446">
    <property type="component" value="Unassembled WGS sequence"/>
</dbReference>
<dbReference type="AlphaFoldDB" id="A0A254NDU9"/>
<dbReference type="PANTHER" id="PTHR11839">
    <property type="entry name" value="UDP/ADP-SUGAR PYROPHOSPHATASE"/>
    <property type="match status" value="1"/>
</dbReference>
<feature type="domain" description="Nudix hydrolase" evidence="8">
    <location>
        <begin position="78"/>
        <end position="207"/>
    </location>
</feature>
<protein>
    <recommendedName>
        <fullName evidence="4">GDP-mannose pyrophosphatase</fullName>
    </recommendedName>
    <alternativeName>
        <fullName evidence="6">GDP-mannose hydrolase</fullName>
    </alternativeName>
    <alternativeName>
        <fullName evidence="7">GDPMK</fullName>
    </alternativeName>
</protein>
<keyword evidence="10" id="KW-1185">Reference proteome</keyword>
<accession>A0A254NDU9</accession>
<gene>
    <name evidence="9" type="ORF">CDO81_00755</name>
</gene>
<comment type="catalytic activity">
    <reaction evidence="1">
        <text>GDP-alpha-D-mannose + H2O = alpha-D-mannose 1-phosphate + GMP + 2 H(+)</text>
        <dbReference type="Rhea" id="RHEA:27978"/>
        <dbReference type="ChEBI" id="CHEBI:15377"/>
        <dbReference type="ChEBI" id="CHEBI:15378"/>
        <dbReference type="ChEBI" id="CHEBI:57527"/>
        <dbReference type="ChEBI" id="CHEBI:58115"/>
        <dbReference type="ChEBI" id="CHEBI:58409"/>
    </reaction>
</comment>
<organism evidence="9 10">
    <name type="scientific">Roseateles puraquae</name>
    <dbReference type="NCBI Taxonomy" id="431059"/>
    <lineage>
        <taxon>Bacteria</taxon>
        <taxon>Pseudomonadati</taxon>
        <taxon>Pseudomonadota</taxon>
        <taxon>Betaproteobacteria</taxon>
        <taxon>Burkholderiales</taxon>
        <taxon>Sphaerotilaceae</taxon>
        <taxon>Roseateles</taxon>
    </lineage>
</organism>
<reference evidence="9 10" key="1">
    <citation type="journal article" date="2007" name="Int. J. Syst. Evol. Microbiol.">
        <title>Description of Pelomonas aquatica sp. nov. and Pelomonas puraquae sp. nov., isolated from industrial and haemodialysis water.</title>
        <authorList>
            <person name="Gomila M."/>
            <person name="Bowien B."/>
            <person name="Falsen E."/>
            <person name="Moore E.R."/>
            <person name="Lalucat J."/>
        </authorList>
    </citation>
    <scope>NUCLEOTIDE SEQUENCE [LARGE SCALE GENOMIC DNA]</scope>
    <source>
        <strain evidence="9 10">CCUG 52769</strain>
    </source>
</reference>
<dbReference type="GO" id="GO:0005829">
    <property type="term" value="C:cytosol"/>
    <property type="evidence" value="ECO:0007669"/>
    <property type="project" value="TreeGrafter"/>
</dbReference>
<evidence type="ECO:0000259" key="8">
    <source>
        <dbReference type="PROSITE" id="PS51462"/>
    </source>
</evidence>
<dbReference type="GO" id="GO:0016787">
    <property type="term" value="F:hydrolase activity"/>
    <property type="evidence" value="ECO:0007669"/>
    <property type="project" value="UniProtKB-KW"/>
</dbReference>
<evidence type="ECO:0000256" key="3">
    <source>
        <dbReference type="ARBA" id="ARBA00007275"/>
    </source>
</evidence>
<evidence type="ECO:0000256" key="7">
    <source>
        <dbReference type="ARBA" id="ARBA00032272"/>
    </source>
</evidence>
<evidence type="ECO:0000256" key="2">
    <source>
        <dbReference type="ARBA" id="ARBA00001946"/>
    </source>
</evidence>
<evidence type="ECO:0000256" key="1">
    <source>
        <dbReference type="ARBA" id="ARBA00000847"/>
    </source>
</evidence>
<dbReference type="PANTHER" id="PTHR11839:SF18">
    <property type="entry name" value="NUDIX HYDROLASE DOMAIN-CONTAINING PROTEIN"/>
    <property type="match status" value="1"/>
</dbReference>
<evidence type="ECO:0000256" key="6">
    <source>
        <dbReference type="ARBA" id="ARBA00032162"/>
    </source>
</evidence>
<evidence type="ECO:0000313" key="9">
    <source>
        <dbReference type="EMBL" id="OWR05052.1"/>
    </source>
</evidence>
<comment type="similarity">
    <text evidence="3">Belongs to the Nudix hydrolase family. NudK subfamily.</text>
</comment>
<dbReference type="GO" id="GO:0006753">
    <property type="term" value="P:nucleoside phosphate metabolic process"/>
    <property type="evidence" value="ECO:0007669"/>
    <property type="project" value="TreeGrafter"/>
</dbReference>
<sequence length="226" mass="24831">MHRGGSSTRQRPACSPRSVSRASCGAICAAAPIVSKTDDAHLVERQLDSAEVYQGHFLRVVKDRVALPDGGTASREFIRHPGAVMVVPLLDDGRLLMERQYRYPMGRVMLEFPAGKLDAGEAPLVCGQRELLEETGYTAAEWAYAGVLHNAIAYSDEGIHIFFARGLSQGTQKLDDGEFLELVTHTSAELDQLAARGELTDAKSLIGLLWLQRWQQGAWSLDWQPA</sequence>
<dbReference type="Pfam" id="PF00293">
    <property type="entry name" value="NUDIX"/>
    <property type="match status" value="1"/>
</dbReference>
<dbReference type="Gene3D" id="3.90.79.10">
    <property type="entry name" value="Nucleoside Triphosphate Pyrophosphohydrolase"/>
    <property type="match status" value="1"/>
</dbReference>
<comment type="cofactor">
    <cofactor evidence="2">
        <name>Mg(2+)</name>
        <dbReference type="ChEBI" id="CHEBI:18420"/>
    </cofactor>
</comment>
<dbReference type="EMBL" id="NISI01000001">
    <property type="protein sequence ID" value="OWR05052.1"/>
    <property type="molecule type" value="Genomic_DNA"/>
</dbReference>
<evidence type="ECO:0000256" key="4">
    <source>
        <dbReference type="ARBA" id="ARBA00016377"/>
    </source>
</evidence>
<dbReference type="GO" id="GO:0019693">
    <property type="term" value="P:ribose phosphate metabolic process"/>
    <property type="evidence" value="ECO:0007669"/>
    <property type="project" value="TreeGrafter"/>
</dbReference>
<evidence type="ECO:0000256" key="5">
    <source>
        <dbReference type="ARBA" id="ARBA00022801"/>
    </source>
</evidence>
<keyword evidence="5" id="KW-0378">Hydrolase</keyword>
<dbReference type="InterPro" id="IPR015797">
    <property type="entry name" value="NUDIX_hydrolase-like_dom_sf"/>
</dbReference>
<name>A0A254NDU9_9BURK</name>
<dbReference type="OrthoDB" id="9806150at2"/>
<dbReference type="InterPro" id="IPR000086">
    <property type="entry name" value="NUDIX_hydrolase_dom"/>
</dbReference>
<proteinExistence type="inferred from homology"/>